<proteinExistence type="predicted"/>
<dbReference type="RefSeq" id="WP_067594256.1">
    <property type="nucleotide sequence ID" value="NZ_JAAGNC010000188.1"/>
</dbReference>
<name>A0ABX0BZV5_9PSEU</name>
<protein>
    <submittedName>
        <fullName evidence="1">Uncharacterized protein</fullName>
    </submittedName>
</protein>
<evidence type="ECO:0000313" key="2">
    <source>
        <dbReference type="Proteomes" id="UP000470404"/>
    </source>
</evidence>
<comment type="caution">
    <text evidence="1">The sequence shown here is derived from an EMBL/GenBank/DDBJ whole genome shotgun (WGS) entry which is preliminary data.</text>
</comment>
<evidence type="ECO:0000313" key="1">
    <source>
        <dbReference type="EMBL" id="NEC61011.1"/>
    </source>
</evidence>
<gene>
    <name evidence="1" type="ORF">G3I59_36805</name>
</gene>
<sequence length="125" mass="13964">MHDNMIEWWVLYRFAALGNFLDGYPEGTLPRVPADDAPSLWEPTIVRLMANFATDDEPCALCWERKQETCPGMKLHVAIERDRAELEAGALVSTAVVALPAGLGWDVAMLAVKRMIADRKVIPQQ</sequence>
<accession>A0ABX0BZV5</accession>
<organism evidence="1 2">
    <name type="scientific">Amycolatopsis rubida</name>
    <dbReference type="NCBI Taxonomy" id="112413"/>
    <lineage>
        <taxon>Bacteria</taxon>
        <taxon>Bacillati</taxon>
        <taxon>Actinomycetota</taxon>
        <taxon>Actinomycetes</taxon>
        <taxon>Pseudonocardiales</taxon>
        <taxon>Pseudonocardiaceae</taxon>
        <taxon>Amycolatopsis</taxon>
    </lineage>
</organism>
<reference evidence="1 2" key="1">
    <citation type="submission" date="2020-01" db="EMBL/GenBank/DDBJ databases">
        <title>Insect and environment-associated Actinomycetes.</title>
        <authorList>
            <person name="Currrie C."/>
            <person name="Chevrette M."/>
            <person name="Carlson C."/>
            <person name="Stubbendieck R."/>
            <person name="Wendt-Pienkowski E."/>
        </authorList>
    </citation>
    <scope>NUCLEOTIDE SEQUENCE [LARGE SCALE GENOMIC DNA]</scope>
    <source>
        <strain evidence="1 2">SID8386</strain>
    </source>
</reference>
<dbReference type="EMBL" id="JAAGNC010000188">
    <property type="protein sequence ID" value="NEC61011.1"/>
    <property type="molecule type" value="Genomic_DNA"/>
</dbReference>
<keyword evidence="2" id="KW-1185">Reference proteome</keyword>
<dbReference type="Proteomes" id="UP000470404">
    <property type="component" value="Unassembled WGS sequence"/>
</dbReference>